<proteinExistence type="predicted"/>
<dbReference type="Proteomes" id="UP000299580">
    <property type="component" value="Chromosome"/>
</dbReference>
<dbReference type="KEGG" id="brb:EH207_11555"/>
<name>A0A4V1F9X6_9GAMM</name>
<evidence type="ECO:0000313" key="1">
    <source>
        <dbReference type="EMBL" id="QCR09103.1"/>
    </source>
</evidence>
<keyword evidence="2" id="KW-1185">Reference proteome</keyword>
<reference evidence="1 2" key="1">
    <citation type="submission" date="2018-11" db="EMBL/GenBank/DDBJ databases">
        <title>Genome sequences of Brenneria nigrifluens and Brenneria rubrifaciens.</title>
        <authorList>
            <person name="Poret-Peterson A.T."/>
            <person name="McClean A.E."/>
            <person name="Kluepfel D.A."/>
        </authorList>
    </citation>
    <scope>NUCLEOTIDE SEQUENCE [LARGE SCALE GENOMIC DNA]</scope>
    <source>
        <strain evidence="1 2">6D370</strain>
    </source>
</reference>
<dbReference type="OrthoDB" id="9813126at2"/>
<protein>
    <recommendedName>
        <fullName evidence="3">IS3 family transposase</fullName>
    </recommendedName>
</protein>
<organism evidence="1 2">
    <name type="scientific">Brenneria rubrifaciens</name>
    <dbReference type="NCBI Taxonomy" id="55213"/>
    <lineage>
        <taxon>Bacteria</taxon>
        <taxon>Pseudomonadati</taxon>
        <taxon>Pseudomonadota</taxon>
        <taxon>Gammaproteobacteria</taxon>
        <taxon>Enterobacterales</taxon>
        <taxon>Pectobacteriaceae</taxon>
        <taxon>Brenneria</taxon>
    </lineage>
</organism>
<dbReference type="AlphaFoldDB" id="A0A4V1F9X6"/>
<accession>A0A4V1F9X6</accession>
<evidence type="ECO:0000313" key="2">
    <source>
        <dbReference type="Proteomes" id="UP000299580"/>
    </source>
</evidence>
<gene>
    <name evidence="1" type="ORF">EH207_11555</name>
</gene>
<evidence type="ECO:0008006" key="3">
    <source>
        <dbReference type="Google" id="ProtNLM"/>
    </source>
</evidence>
<sequence>MSAGTRLLPACRKVGLSLCTWRRWNDQVEDRRPPAVRPVPANKLSAEEEHQIVTVYHEPEYASLPPAQIVPRLGDKGLYLANESTFYRVLRRQDQVHHRGRSRAPLKGNKPTRYQAVKRCQV</sequence>
<dbReference type="EMBL" id="CP034035">
    <property type="protein sequence ID" value="QCR09103.1"/>
    <property type="molecule type" value="Genomic_DNA"/>
</dbReference>